<evidence type="ECO:0000256" key="2">
    <source>
        <dbReference type="ARBA" id="ARBA00023128"/>
    </source>
</evidence>
<name>A0ABD6E6B3_9BILA</name>
<sequence length="132" mass="15561">MNRLLVRNSGRGFLKLLRPSVLSVRPFCGTVEMPRRANEDIKTLRSRLVYQSKKRGILENDILIGDFADLYLNKMGREELDEYDEIINGKHMEWDLYYYISGKKAPPKDLENSKVFKMMKDYVNEVKDKKPQ</sequence>
<evidence type="ECO:0000313" key="5">
    <source>
        <dbReference type="EMBL" id="MFH4975635.1"/>
    </source>
</evidence>
<comment type="similarity">
    <text evidence="4">Belongs to the SDHAF2 family.</text>
</comment>
<dbReference type="InterPro" id="IPR036714">
    <property type="entry name" value="SDH_sf"/>
</dbReference>
<evidence type="ECO:0000256" key="1">
    <source>
        <dbReference type="ARBA" id="ARBA00004305"/>
    </source>
</evidence>
<dbReference type="EMBL" id="JBGFUD010001024">
    <property type="protein sequence ID" value="MFH4975635.1"/>
    <property type="molecule type" value="Genomic_DNA"/>
</dbReference>
<comment type="function">
    <text evidence="4">Plays an essential role in the assembly of succinate dehydrogenase (SDH), an enzyme complex (also referred to as respiratory complex II) that is a component of both the tricarboxylic acid (TCA) cycle and the mitochondrial electron transport chain, and which couples the oxidation of succinate to fumarate with the reduction of ubiquinone (coenzyme Q) to ubiquinol. Required for flavinylation (covalent attachment of FAD) of the flavoprotein subunit of the SDH catalytic dimer.</text>
</comment>
<dbReference type="PANTHER" id="PTHR12469:SF2">
    <property type="entry name" value="SUCCINATE DEHYDROGENASE ASSEMBLY FACTOR 2, MITOCHONDRIAL"/>
    <property type="match status" value="1"/>
</dbReference>
<comment type="subunit">
    <text evidence="4">Interacts with the flavoprotein subunit within the SDH catalytic dimer.</text>
</comment>
<dbReference type="AlphaFoldDB" id="A0ABD6E6B3"/>
<dbReference type="Pfam" id="PF03937">
    <property type="entry name" value="Sdh5"/>
    <property type="match status" value="1"/>
</dbReference>
<accession>A0ABD6E6B3</accession>
<dbReference type="InterPro" id="IPR005631">
    <property type="entry name" value="SDH"/>
</dbReference>
<keyword evidence="3 4" id="KW-0143">Chaperone</keyword>
<dbReference type="SUPFAM" id="SSF109910">
    <property type="entry name" value="YgfY-like"/>
    <property type="match status" value="1"/>
</dbReference>
<dbReference type="FunFam" id="1.10.150.250:FF:000002">
    <property type="entry name" value="Succinate dehydrogenase assembly factor 2, mitochondrial"/>
    <property type="match status" value="1"/>
</dbReference>
<dbReference type="GO" id="GO:0005759">
    <property type="term" value="C:mitochondrial matrix"/>
    <property type="evidence" value="ECO:0007669"/>
    <property type="project" value="UniProtKB-SubCell"/>
</dbReference>
<evidence type="ECO:0000256" key="4">
    <source>
        <dbReference type="HAMAP-Rule" id="MF_03057"/>
    </source>
</evidence>
<dbReference type="Proteomes" id="UP001608902">
    <property type="component" value="Unassembled WGS sequence"/>
</dbReference>
<comment type="caution">
    <text evidence="5">The sequence shown here is derived from an EMBL/GenBank/DDBJ whole genome shotgun (WGS) entry which is preliminary data.</text>
</comment>
<gene>
    <name evidence="5" type="ORF">AB6A40_002344</name>
</gene>
<proteinExistence type="inferred from homology"/>
<keyword evidence="6" id="KW-1185">Reference proteome</keyword>
<comment type="subcellular location">
    <subcellularLocation>
        <location evidence="1 4">Mitochondrion matrix</location>
    </subcellularLocation>
</comment>
<dbReference type="InterPro" id="IPR028882">
    <property type="entry name" value="SDHAF2"/>
</dbReference>
<keyword evidence="2 4" id="KW-0496">Mitochondrion</keyword>
<evidence type="ECO:0000256" key="3">
    <source>
        <dbReference type="ARBA" id="ARBA00023186"/>
    </source>
</evidence>
<dbReference type="HAMAP" id="MF_03057">
    <property type="entry name" value="SDHAF2"/>
    <property type="match status" value="1"/>
</dbReference>
<evidence type="ECO:0000313" key="6">
    <source>
        <dbReference type="Proteomes" id="UP001608902"/>
    </source>
</evidence>
<organism evidence="5 6">
    <name type="scientific">Gnathostoma spinigerum</name>
    <dbReference type="NCBI Taxonomy" id="75299"/>
    <lineage>
        <taxon>Eukaryota</taxon>
        <taxon>Metazoa</taxon>
        <taxon>Ecdysozoa</taxon>
        <taxon>Nematoda</taxon>
        <taxon>Chromadorea</taxon>
        <taxon>Rhabditida</taxon>
        <taxon>Spirurina</taxon>
        <taxon>Gnathostomatomorpha</taxon>
        <taxon>Gnathostomatoidea</taxon>
        <taxon>Gnathostomatidae</taxon>
        <taxon>Gnathostoma</taxon>
    </lineage>
</organism>
<dbReference type="GO" id="GO:0006121">
    <property type="term" value="P:mitochondrial electron transport, succinate to ubiquinone"/>
    <property type="evidence" value="ECO:0007669"/>
    <property type="project" value="UniProtKB-UniRule"/>
</dbReference>
<dbReference type="Gene3D" id="1.10.150.250">
    <property type="entry name" value="Flavinator of succinate dehydrogenase"/>
    <property type="match status" value="1"/>
</dbReference>
<protein>
    <recommendedName>
        <fullName evidence="4">Succinate dehydrogenase assembly factor 2, mitochondrial</fullName>
        <shortName evidence="4">SDH assembly factor 2</shortName>
        <shortName evidence="4">SDHAF2</shortName>
    </recommendedName>
</protein>
<reference evidence="5 6" key="1">
    <citation type="submission" date="2024-08" db="EMBL/GenBank/DDBJ databases">
        <title>Gnathostoma spinigerum genome.</title>
        <authorList>
            <person name="Gonzalez-Bertolin B."/>
            <person name="Monzon S."/>
            <person name="Zaballos A."/>
            <person name="Jimenez P."/>
            <person name="Dekumyoy P."/>
            <person name="Varona S."/>
            <person name="Cuesta I."/>
            <person name="Sumanam S."/>
            <person name="Adisakwattana P."/>
            <person name="Gasser R.B."/>
            <person name="Hernandez-Gonzalez A."/>
            <person name="Young N.D."/>
            <person name="Perteguer M.J."/>
        </authorList>
    </citation>
    <scope>NUCLEOTIDE SEQUENCE [LARGE SCALE GENOMIC DNA]</scope>
    <source>
        <strain evidence="5">AL3</strain>
        <tissue evidence="5">Liver</tissue>
    </source>
</reference>
<dbReference type="PANTHER" id="PTHR12469">
    <property type="entry name" value="PROTEIN EMI5 HOMOLOG, MITOCHONDRIAL"/>
    <property type="match status" value="1"/>
</dbReference>